<dbReference type="GO" id="GO:0004523">
    <property type="term" value="F:RNA-DNA hybrid ribonuclease activity"/>
    <property type="evidence" value="ECO:0007669"/>
    <property type="project" value="InterPro"/>
</dbReference>
<accession>A0A2K3NRK5</accession>
<proteinExistence type="predicted"/>
<protein>
    <recommendedName>
        <fullName evidence="1">RNase H type-1 domain-containing protein</fullName>
    </recommendedName>
</protein>
<reference evidence="2 3" key="2">
    <citation type="journal article" date="2017" name="Front. Plant Sci.">
        <title>Gene Classification and Mining of Molecular Markers Useful in Red Clover (Trifolium pratense) Breeding.</title>
        <authorList>
            <person name="Istvanek J."/>
            <person name="Dluhosova J."/>
            <person name="Dluhos P."/>
            <person name="Patkova L."/>
            <person name="Nedelnik J."/>
            <person name="Repkova J."/>
        </authorList>
    </citation>
    <scope>NUCLEOTIDE SEQUENCE [LARGE SCALE GENOMIC DNA]</scope>
    <source>
        <strain evidence="3">cv. Tatra</strain>
        <tissue evidence="2">Young leaves</tissue>
    </source>
</reference>
<gene>
    <name evidence="2" type="ORF">L195_g002121</name>
</gene>
<dbReference type="Pfam" id="PF13456">
    <property type="entry name" value="RVT_3"/>
    <property type="match status" value="1"/>
</dbReference>
<dbReference type="InterPro" id="IPR053151">
    <property type="entry name" value="RNase_H-like"/>
</dbReference>
<dbReference type="PANTHER" id="PTHR47723:SF13">
    <property type="entry name" value="PUTATIVE-RELATED"/>
    <property type="match status" value="1"/>
</dbReference>
<reference evidence="2 3" key="1">
    <citation type="journal article" date="2014" name="Am. J. Bot.">
        <title>Genome assembly and annotation for red clover (Trifolium pratense; Fabaceae).</title>
        <authorList>
            <person name="Istvanek J."/>
            <person name="Jaros M."/>
            <person name="Krenek A."/>
            <person name="Repkova J."/>
        </authorList>
    </citation>
    <scope>NUCLEOTIDE SEQUENCE [LARGE SCALE GENOMIC DNA]</scope>
    <source>
        <strain evidence="3">cv. Tatra</strain>
        <tissue evidence="2">Young leaves</tissue>
    </source>
</reference>
<evidence type="ECO:0000313" key="3">
    <source>
        <dbReference type="Proteomes" id="UP000236291"/>
    </source>
</evidence>
<dbReference type="Proteomes" id="UP000236291">
    <property type="component" value="Unassembled WGS sequence"/>
</dbReference>
<dbReference type="GO" id="GO:0003676">
    <property type="term" value="F:nucleic acid binding"/>
    <property type="evidence" value="ECO:0007669"/>
    <property type="project" value="InterPro"/>
</dbReference>
<dbReference type="InterPro" id="IPR044730">
    <property type="entry name" value="RNase_H-like_dom_plant"/>
</dbReference>
<feature type="domain" description="RNase H type-1" evidence="1">
    <location>
        <begin position="46"/>
        <end position="90"/>
    </location>
</feature>
<dbReference type="AlphaFoldDB" id="A0A2K3NRK5"/>
<name>A0A2K3NRK5_TRIPR</name>
<evidence type="ECO:0000259" key="1">
    <source>
        <dbReference type="Pfam" id="PF13456"/>
    </source>
</evidence>
<dbReference type="InterPro" id="IPR002156">
    <property type="entry name" value="RNaseH_domain"/>
</dbReference>
<organism evidence="2 3">
    <name type="scientific">Trifolium pratense</name>
    <name type="common">Red clover</name>
    <dbReference type="NCBI Taxonomy" id="57577"/>
    <lineage>
        <taxon>Eukaryota</taxon>
        <taxon>Viridiplantae</taxon>
        <taxon>Streptophyta</taxon>
        <taxon>Embryophyta</taxon>
        <taxon>Tracheophyta</taxon>
        <taxon>Spermatophyta</taxon>
        <taxon>Magnoliopsida</taxon>
        <taxon>eudicotyledons</taxon>
        <taxon>Gunneridae</taxon>
        <taxon>Pentapetalae</taxon>
        <taxon>rosids</taxon>
        <taxon>fabids</taxon>
        <taxon>Fabales</taxon>
        <taxon>Fabaceae</taxon>
        <taxon>Papilionoideae</taxon>
        <taxon>50 kb inversion clade</taxon>
        <taxon>NPAAA clade</taxon>
        <taxon>Hologalegina</taxon>
        <taxon>IRL clade</taxon>
        <taxon>Trifolieae</taxon>
        <taxon>Trifolium</taxon>
    </lineage>
</organism>
<comment type="caution">
    <text evidence="2">The sequence shown here is derived from an EMBL/GenBank/DDBJ whole genome shotgun (WGS) entry which is preliminary data.</text>
</comment>
<evidence type="ECO:0000313" key="2">
    <source>
        <dbReference type="EMBL" id="PNY05666.1"/>
    </source>
</evidence>
<dbReference type="PANTHER" id="PTHR47723">
    <property type="entry name" value="OS05G0353850 PROTEIN"/>
    <property type="match status" value="1"/>
</dbReference>
<dbReference type="EMBL" id="ASHM01000912">
    <property type="protein sequence ID" value="PNY05666.1"/>
    <property type="molecule type" value="Genomic_DNA"/>
</dbReference>
<dbReference type="CDD" id="cd06222">
    <property type="entry name" value="RNase_H_like"/>
    <property type="match status" value="1"/>
</dbReference>
<sequence length="119" mass="12770">MYVALLGGVAGCGGAFRDSNGAWKGGFAKNIGTASAYVVELWVCIKGEQVGSARGRILLNIIRQLMNMDWNVGISHVYREANNVADAIASLGRAIQGFSYFQTPPASLERLCLDDVMTL</sequence>